<proteinExistence type="inferred from homology"/>
<reference evidence="3" key="1">
    <citation type="submission" date="2021-05" db="EMBL/GenBank/DDBJ databases">
        <authorList>
            <person name="Pietrasiak N."/>
            <person name="Ward R."/>
            <person name="Stajich J.E."/>
            <person name="Kurbessoian T."/>
        </authorList>
    </citation>
    <scope>NUCLEOTIDE SEQUENCE</scope>
    <source>
        <strain evidence="3">HA4357-MV3</strain>
    </source>
</reference>
<dbReference type="Proteomes" id="UP000813215">
    <property type="component" value="Unassembled WGS sequence"/>
</dbReference>
<dbReference type="InterPro" id="IPR012336">
    <property type="entry name" value="Thioredoxin-like_fold"/>
</dbReference>
<evidence type="ECO:0000313" key="3">
    <source>
        <dbReference type="EMBL" id="MBW4430469.1"/>
    </source>
</evidence>
<dbReference type="AlphaFoldDB" id="A0A9E3LRT9"/>
<protein>
    <submittedName>
        <fullName evidence="3">DsbA family protein</fullName>
    </submittedName>
</protein>
<dbReference type="PANTHER" id="PTHR13887">
    <property type="entry name" value="GLUTATHIONE S-TRANSFERASE KAPPA"/>
    <property type="match status" value="1"/>
</dbReference>
<sequence>MSHDISAEVPGKRNPLVVPASERDYRQGELDARVVLVEYGDYQCPDCGELYTLIKTIQRQPDATLPEKNALCFVFRQFPQPQIHPQAQKAAAAALAAGAQGQFWQMYEMLFSHQQELENGYLVEYADRLELNIPRFLQDITREVHVNRINEDIESGMQSGVTVAPALFINGTRYLDRWNIEQLMTAIVTASH</sequence>
<name>A0A9E3LRT9_9NOST</name>
<evidence type="ECO:0000256" key="1">
    <source>
        <dbReference type="ARBA" id="ARBA00005791"/>
    </source>
</evidence>
<reference evidence="3" key="2">
    <citation type="journal article" date="2022" name="Microbiol. Resour. Announc.">
        <title>Metagenome Sequencing to Explore Phylogenomics of Terrestrial Cyanobacteria.</title>
        <authorList>
            <person name="Ward R.D."/>
            <person name="Stajich J.E."/>
            <person name="Johansen J.R."/>
            <person name="Huntemann M."/>
            <person name="Clum A."/>
            <person name="Foster B."/>
            <person name="Foster B."/>
            <person name="Roux S."/>
            <person name="Palaniappan K."/>
            <person name="Varghese N."/>
            <person name="Mukherjee S."/>
            <person name="Reddy T.B.K."/>
            <person name="Daum C."/>
            <person name="Copeland A."/>
            <person name="Chen I.A."/>
            <person name="Ivanova N.N."/>
            <person name="Kyrpides N.C."/>
            <person name="Shapiro N."/>
            <person name="Eloe-Fadrosh E.A."/>
            <person name="Pietrasiak N."/>
        </authorList>
    </citation>
    <scope>NUCLEOTIDE SEQUENCE</scope>
    <source>
        <strain evidence="3">HA4357-MV3</strain>
    </source>
</reference>
<dbReference type="Gene3D" id="3.40.30.10">
    <property type="entry name" value="Glutaredoxin"/>
    <property type="match status" value="1"/>
</dbReference>
<evidence type="ECO:0000259" key="2">
    <source>
        <dbReference type="Pfam" id="PF13462"/>
    </source>
</evidence>
<comment type="similarity">
    <text evidence="1">Belongs to the thioredoxin family. DsbA subfamily.</text>
</comment>
<evidence type="ECO:0000313" key="4">
    <source>
        <dbReference type="Proteomes" id="UP000813215"/>
    </source>
</evidence>
<dbReference type="InterPro" id="IPR036249">
    <property type="entry name" value="Thioredoxin-like_sf"/>
</dbReference>
<accession>A0A9E3LRT9</accession>
<dbReference type="Pfam" id="PF13462">
    <property type="entry name" value="Thioredoxin_4"/>
    <property type="match status" value="1"/>
</dbReference>
<dbReference type="SUPFAM" id="SSF52833">
    <property type="entry name" value="Thioredoxin-like"/>
    <property type="match status" value="1"/>
</dbReference>
<dbReference type="EMBL" id="JAHHHW010000014">
    <property type="protein sequence ID" value="MBW4430469.1"/>
    <property type="molecule type" value="Genomic_DNA"/>
</dbReference>
<comment type="caution">
    <text evidence="3">The sequence shown here is derived from an EMBL/GenBank/DDBJ whole genome shotgun (WGS) entry which is preliminary data.</text>
</comment>
<organism evidence="3 4">
    <name type="scientific">Pelatocladus maniniholoensis HA4357-MV3</name>
    <dbReference type="NCBI Taxonomy" id="1117104"/>
    <lineage>
        <taxon>Bacteria</taxon>
        <taxon>Bacillati</taxon>
        <taxon>Cyanobacteriota</taxon>
        <taxon>Cyanophyceae</taxon>
        <taxon>Nostocales</taxon>
        <taxon>Nostocaceae</taxon>
        <taxon>Pelatocladus</taxon>
    </lineage>
</organism>
<dbReference type="PANTHER" id="PTHR13887:SF55">
    <property type="entry name" value="SLR0313 PROTEIN"/>
    <property type="match status" value="1"/>
</dbReference>
<gene>
    <name evidence="3" type="ORF">KME28_01555</name>
</gene>
<feature type="domain" description="Thioredoxin-like fold" evidence="2">
    <location>
        <begin position="22"/>
        <end position="187"/>
    </location>
</feature>